<feature type="transmembrane region" description="Helical" evidence="9">
    <location>
        <begin position="323"/>
        <end position="343"/>
    </location>
</feature>
<feature type="transmembrane region" description="Helical" evidence="9">
    <location>
        <begin position="377"/>
        <end position="401"/>
    </location>
</feature>
<dbReference type="STRING" id="1603886.GCA_001895165_00120"/>
<evidence type="ECO:0000256" key="2">
    <source>
        <dbReference type="ARBA" id="ARBA00010992"/>
    </source>
</evidence>
<dbReference type="InterPro" id="IPR036259">
    <property type="entry name" value="MFS_trans_sf"/>
</dbReference>
<evidence type="ECO:0000256" key="5">
    <source>
        <dbReference type="ARBA" id="ARBA00022989"/>
    </source>
</evidence>
<evidence type="ECO:0000256" key="7">
    <source>
        <dbReference type="SAM" id="Coils"/>
    </source>
</evidence>
<evidence type="ECO:0000256" key="9">
    <source>
        <dbReference type="SAM" id="Phobius"/>
    </source>
</evidence>
<feature type="transmembrane region" description="Helical" evidence="9">
    <location>
        <begin position="201"/>
        <end position="223"/>
    </location>
</feature>
<organism evidence="11 12">
    <name type="scientific">Bifidobacterium lemurum</name>
    <dbReference type="NCBI Taxonomy" id="1603886"/>
    <lineage>
        <taxon>Bacteria</taxon>
        <taxon>Bacillati</taxon>
        <taxon>Actinomycetota</taxon>
        <taxon>Actinomycetes</taxon>
        <taxon>Bifidobacteriales</taxon>
        <taxon>Bifidobacteriaceae</taxon>
        <taxon>Bifidobacterium</taxon>
    </lineage>
</organism>
<keyword evidence="6 9" id="KW-0472">Membrane</keyword>
<evidence type="ECO:0000313" key="11">
    <source>
        <dbReference type="EMBL" id="OZG61349.1"/>
    </source>
</evidence>
<keyword evidence="7" id="KW-0175">Coiled coil</keyword>
<protein>
    <submittedName>
        <fullName evidence="11">Sugar transporter</fullName>
    </submittedName>
</protein>
<evidence type="ECO:0000256" key="8">
    <source>
        <dbReference type="SAM" id="MobiDB-lite"/>
    </source>
</evidence>
<dbReference type="InterPro" id="IPR005829">
    <property type="entry name" value="Sugar_transporter_CS"/>
</dbReference>
<feature type="transmembrane region" description="Helical" evidence="9">
    <location>
        <begin position="284"/>
        <end position="303"/>
    </location>
</feature>
<feature type="transmembrane region" description="Helical" evidence="9">
    <location>
        <begin position="444"/>
        <end position="463"/>
    </location>
</feature>
<dbReference type="SUPFAM" id="SSF103473">
    <property type="entry name" value="MFS general substrate transporter"/>
    <property type="match status" value="1"/>
</dbReference>
<dbReference type="EMBL" id="MWWX01000010">
    <property type="protein sequence ID" value="OZG61349.1"/>
    <property type="molecule type" value="Genomic_DNA"/>
</dbReference>
<sequence length="664" mass="73241">MFPVERLRGRAMAGRFQAVSKHSNPLGNRVQPRGTGRYTFGLALSAGLAGLLYGYDTVSISGAIDFLQHRYHLSTMLQGLVISSIMIGGVVGAAMAGFLSDRFGRRRILLAGAAFFFVAALWSAFTFSPFDLIIARIVGGVGIGLATALAVTYITESAPTSIRGTLAFSFQLLAICGIFLTNVINYFIAENGSLFWNVEWGWRWMLGLGAVPAAVFFIAMLVVPESPRFLIQQGREDEGFQVLEHILGTTRAREQVEVIHESVVRERELNASFLDLFRPGLRKALGIGIFLAIGNQLVGMNAISYYGPTMFKHLGFGDNTEFLAASCVGGVELVFTVIGMYLIDAVGRKRLMAIGSALMAVFALLISYAYLIGDQTLTLVAVMLFTASFAFSMGPIPWIMIPELFPTFLRGRATGICTAFLLATNWAIGQFTPLMFERWGGRGTFFLFAICNLICLIGVITLVPETMDRMLEDIEYDWQPRTPMASARMALASAGAQIRWAEITLARVENERMQAMGVIEQAERERVRAHKQLFELENQAAALANAQETARLAEEERWHAERVAHTVNASIVEPKLHHTTRRSDDDSSTMEVDENMVDAATISIDVERLAEAEAALEILRKAKESSISQEADEPEQSAEDRAREDQAIDTVLDFLDKLIVNKKQ</sequence>
<keyword evidence="12" id="KW-1185">Reference proteome</keyword>
<evidence type="ECO:0000256" key="1">
    <source>
        <dbReference type="ARBA" id="ARBA00004651"/>
    </source>
</evidence>
<evidence type="ECO:0000313" key="12">
    <source>
        <dbReference type="Proteomes" id="UP000216352"/>
    </source>
</evidence>
<reference evidence="11 12" key="1">
    <citation type="journal article" date="2017" name="BMC Genomics">
        <title>Comparative genomic and phylogenomic analyses of the Bifidobacteriaceae family.</title>
        <authorList>
            <person name="Lugli G.A."/>
            <person name="Milani C."/>
            <person name="Turroni F."/>
            <person name="Duranti S."/>
            <person name="Mancabelli L."/>
            <person name="Mangifesta M."/>
            <person name="Ferrario C."/>
            <person name="Modesto M."/>
            <person name="Mattarelli P."/>
            <person name="Jiri K."/>
            <person name="van Sinderen D."/>
            <person name="Ventura M."/>
        </authorList>
    </citation>
    <scope>NUCLEOTIDE SEQUENCE [LARGE SCALE GENOMIC DNA]</scope>
    <source>
        <strain evidence="11 12">DSM 28807</strain>
    </source>
</reference>
<dbReference type="GO" id="GO:0005886">
    <property type="term" value="C:plasma membrane"/>
    <property type="evidence" value="ECO:0007669"/>
    <property type="project" value="UniProtKB-SubCell"/>
</dbReference>
<feature type="transmembrane region" description="Helical" evidence="9">
    <location>
        <begin position="166"/>
        <end position="189"/>
    </location>
</feature>
<dbReference type="PROSITE" id="PS00216">
    <property type="entry name" value="SUGAR_TRANSPORT_1"/>
    <property type="match status" value="2"/>
</dbReference>
<feature type="coiled-coil region" evidence="7">
    <location>
        <begin position="505"/>
        <end position="556"/>
    </location>
</feature>
<dbReference type="InterPro" id="IPR050814">
    <property type="entry name" value="Myo-inositol_Transporter"/>
</dbReference>
<keyword evidence="4 9" id="KW-0812">Transmembrane</keyword>
<comment type="subcellular location">
    <subcellularLocation>
        <location evidence="1">Cell membrane</location>
        <topology evidence="1">Multi-pass membrane protein</topology>
    </subcellularLocation>
</comment>
<feature type="transmembrane region" description="Helical" evidence="9">
    <location>
        <begin position="350"/>
        <end position="371"/>
    </location>
</feature>
<evidence type="ECO:0000259" key="10">
    <source>
        <dbReference type="PROSITE" id="PS50850"/>
    </source>
</evidence>
<feature type="region of interest" description="Disordered" evidence="8">
    <location>
        <begin position="622"/>
        <end position="645"/>
    </location>
</feature>
<dbReference type="InterPro" id="IPR005828">
    <property type="entry name" value="MFS_sugar_transport-like"/>
</dbReference>
<feature type="transmembrane region" description="Helical" evidence="9">
    <location>
        <begin position="108"/>
        <end position="127"/>
    </location>
</feature>
<dbReference type="Proteomes" id="UP000216352">
    <property type="component" value="Unassembled WGS sequence"/>
</dbReference>
<dbReference type="Gene3D" id="1.20.1250.20">
    <property type="entry name" value="MFS general substrate transporter like domains"/>
    <property type="match status" value="1"/>
</dbReference>
<evidence type="ECO:0000256" key="3">
    <source>
        <dbReference type="ARBA" id="ARBA00022448"/>
    </source>
</evidence>
<keyword evidence="5 9" id="KW-1133">Transmembrane helix</keyword>
<dbReference type="NCBIfam" id="TIGR00879">
    <property type="entry name" value="SP"/>
    <property type="match status" value="1"/>
</dbReference>
<dbReference type="InterPro" id="IPR003663">
    <property type="entry name" value="Sugar/inositol_transpt"/>
</dbReference>
<dbReference type="PANTHER" id="PTHR48020">
    <property type="entry name" value="PROTON MYO-INOSITOL COTRANSPORTER"/>
    <property type="match status" value="1"/>
</dbReference>
<dbReference type="PROSITE" id="PS00217">
    <property type="entry name" value="SUGAR_TRANSPORT_2"/>
    <property type="match status" value="1"/>
</dbReference>
<feature type="transmembrane region" description="Helical" evidence="9">
    <location>
        <begin position="75"/>
        <end position="96"/>
    </location>
</feature>
<dbReference type="InterPro" id="IPR020846">
    <property type="entry name" value="MFS_dom"/>
</dbReference>
<dbReference type="PANTHER" id="PTHR48020:SF12">
    <property type="entry name" value="PROTON MYO-INOSITOL COTRANSPORTER"/>
    <property type="match status" value="1"/>
</dbReference>
<keyword evidence="11" id="KW-0762">Sugar transport</keyword>
<comment type="similarity">
    <text evidence="2">Belongs to the major facilitator superfamily. Sugar transporter (TC 2.A.1.1) family.</text>
</comment>
<dbReference type="PROSITE" id="PS50850">
    <property type="entry name" value="MFS"/>
    <property type="match status" value="1"/>
</dbReference>
<accession>A0A261FQD7</accession>
<feature type="transmembrane region" description="Helical" evidence="9">
    <location>
        <begin position="38"/>
        <end position="55"/>
    </location>
</feature>
<comment type="caution">
    <text evidence="11">The sequence shown here is derived from an EMBL/GenBank/DDBJ whole genome shotgun (WGS) entry which is preliminary data.</text>
</comment>
<dbReference type="Pfam" id="PF00083">
    <property type="entry name" value="Sugar_tr"/>
    <property type="match status" value="1"/>
</dbReference>
<keyword evidence="3" id="KW-0813">Transport</keyword>
<dbReference type="PRINTS" id="PR00171">
    <property type="entry name" value="SUGRTRNSPORT"/>
</dbReference>
<gene>
    <name evidence="11" type="ORF">BLEM_1561</name>
</gene>
<feature type="transmembrane region" description="Helical" evidence="9">
    <location>
        <begin position="413"/>
        <end position="432"/>
    </location>
</feature>
<evidence type="ECO:0000256" key="4">
    <source>
        <dbReference type="ARBA" id="ARBA00022692"/>
    </source>
</evidence>
<dbReference type="AlphaFoldDB" id="A0A261FQD7"/>
<feature type="transmembrane region" description="Helical" evidence="9">
    <location>
        <begin position="133"/>
        <end position="154"/>
    </location>
</feature>
<name>A0A261FQD7_9BIFI</name>
<proteinExistence type="inferred from homology"/>
<evidence type="ECO:0000256" key="6">
    <source>
        <dbReference type="ARBA" id="ARBA00023136"/>
    </source>
</evidence>
<dbReference type="GO" id="GO:0022857">
    <property type="term" value="F:transmembrane transporter activity"/>
    <property type="evidence" value="ECO:0007669"/>
    <property type="project" value="InterPro"/>
</dbReference>
<feature type="domain" description="Major facilitator superfamily (MFS) profile" evidence="10">
    <location>
        <begin position="42"/>
        <end position="467"/>
    </location>
</feature>